<name>A0ABV0Z724_9TELE</name>
<dbReference type="EMBL" id="JAHRIP010054982">
    <property type="protein sequence ID" value="MEQ2301746.1"/>
    <property type="molecule type" value="Genomic_DNA"/>
</dbReference>
<protein>
    <submittedName>
        <fullName evidence="1">Uncharacterized protein</fullName>
    </submittedName>
</protein>
<evidence type="ECO:0000313" key="2">
    <source>
        <dbReference type="Proteomes" id="UP001469553"/>
    </source>
</evidence>
<dbReference type="Proteomes" id="UP001469553">
    <property type="component" value="Unassembled WGS sequence"/>
</dbReference>
<evidence type="ECO:0000313" key="1">
    <source>
        <dbReference type="EMBL" id="MEQ2301746.1"/>
    </source>
</evidence>
<proteinExistence type="predicted"/>
<organism evidence="1 2">
    <name type="scientific">Ameca splendens</name>
    <dbReference type="NCBI Taxonomy" id="208324"/>
    <lineage>
        <taxon>Eukaryota</taxon>
        <taxon>Metazoa</taxon>
        <taxon>Chordata</taxon>
        <taxon>Craniata</taxon>
        <taxon>Vertebrata</taxon>
        <taxon>Euteleostomi</taxon>
        <taxon>Actinopterygii</taxon>
        <taxon>Neopterygii</taxon>
        <taxon>Teleostei</taxon>
        <taxon>Neoteleostei</taxon>
        <taxon>Acanthomorphata</taxon>
        <taxon>Ovalentaria</taxon>
        <taxon>Atherinomorphae</taxon>
        <taxon>Cyprinodontiformes</taxon>
        <taxon>Goodeidae</taxon>
        <taxon>Ameca</taxon>
    </lineage>
</organism>
<comment type="caution">
    <text evidence="1">The sequence shown here is derived from an EMBL/GenBank/DDBJ whole genome shotgun (WGS) entry which is preliminary data.</text>
</comment>
<accession>A0ABV0Z724</accession>
<reference evidence="1 2" key="1">
    <citation type="submission" date="2021-06" db="EMBL/GenBank/DDBJ databases">
        <authorList>
            <person name="Palmer J.M."/>
        </authorList>
    </citation>
    <scope>NUCLEOTIDE SEQUENCE [LARGE SCALE GENOMIC DNA]</scope>
    <source>
        <strain evidence="1 2">AS_MEX2019</strain>
        <tissue evidence="1">Muscle</tissue>
    </source>
</reference>
<sequence>MFHRRDGIGLVFSKQNAWHSQLRVQFWSYHTREFCFSWSKSPSGAFGKIPDRLTCAFLSRSGFHLATLPYRPDWWIAARVVVLLEDSPLSTYECWSSDRLTTGFQIAHMVPKWLI</sequence>
<gene>
    <name evidence="1" type="ORF">AMECASPLE_039225</name>
</gene>
<keyword evidence="2" id="KW-1185">Reference proteome</keyword>